<dbReference type="NCBIfam" id="TIGR00360">
    <property type="entry name" value="ComEC_N-term"/>
    <property type="match status" value="1"/>
</dbReference>
<keyword evidence="5 6" id="KW-0472">Membrane</keyword>
<accession>A0A2S9YHQ4</accession>
<dbReference type="GO" id="GO:0005886">
    <property type="term" value="C:plasma membrane"/>
    <property type="evidence" value="ECO:0007669"/>
    <property type="project" value="UniProtKB-SubCell"/>
</dbReference>
<feature type="transmembrane region" description="Helical" evidence="6">
    <location>
        <begin position="52"/>
        <end position="71"/>
    </location>
</feature>
<dbReference type="InterPro" id="IPR004477">
    <property type="entry name" value="ComEC_N"/>
</dbReference>
<evidence type="ECO:0000259" key="7">
    <source>
        <dbReference type="Pfam" id="PF03772"/>
    </source>
</evidence>
<feature type="transmembrane region" description="Helical" evidence="6">
    <location>
        <begin position="218"/>
        <end position="241"/>
    </location>
</feature>
<name>A0A2S9YHQ4_9BACT</name>
<keyword evidence="9" id="KW-1185">Reference proteome</keyword>
<evidence type="ECO:0000256" key="5">
    <source>
        <dbReference type="ARBA" id="ARBA00023136"/>
    </source>
</evidence>
<evidence type="ECO:0000256" key="2">
    <source>
        <dbReference type="ARBA" id="ARBA00022475"/>
    </source>
</evidence>
<feature type="transmembrane region" description="Helical" evidence="6">
    <location>
        <begin position="133"/>
        <end position="150"/>
    </location>
</feature>
<keyword evidence="2" id="KW-1003">Cell membrane</keyword>
<dbReference type="Proteomes" id="UP000237968">
    <property type="component" value="Unassembled WGS sequence"/>
</dbReference>
<feature type="domain" description="ComEC/Rec2-related protein" evidence="7">
    <location>
        <begin position="34"/>
        <end position="268"/>
    </location>
</feature>
<evidence type="ECO:0000256" key="1">
    <source>
        <dbReference type="ARBA" id="ARBA00004651"/>
    </source>
</evidence>
<evidence type="ECO:0000256" key="3">
    <source>
        <dbReference type="ARBA" id="ARBA00022692"/>
    </source>
</evidence>
<feature type="transmembrane region" description="Helical" evidence="6">
    <location>
        <begin position="253"/>
        <end position="277"/>
    </location>
</feature>
<keyword evidence="3 6" id="KW-0812">Transmembrane</keyword>
<reference evidence="8 9" key="1">
    <citation type="submission" date="2018-03" db="EMBL/GenBank/DDBJ databases">
        <title>Draft Genome Sequences of the Obligatory Marine Myxobacteria Enhygromyxa salina SWB005.</title>
        <authorList>
            <person name="Poehlein A."/>
            <person name="Moghaddam J.A."/>
            <person name="Harms H."/>
            <person name="Alanjari M."/>
            <person name="Koenig G.M."/>
            <person name="Daniel R."/>
            <person name="Schaeberle T.F."/>
        </authorList>
    </citation>
    <scope>NUCLEOTIDE SEQUENCE [LARGE SCALE GENOMIC DNA]</scope>
    <source>
        <strain evidence="8 9">SWB005</strain>
    </source>
</reference>
<proteinExistence type="predicted"/>
<dbReference type="InterPro" id="IPR052159">
    <property type="entry name" value="Competence_DNA_uptake"/>
</dbReference>
<evidence type="ECO:0000313" key="9">
    <source>
        <dbReference type="Proteomes" id="UP000237968"/>
    </source>
</evidence>
<dbReference type="PANTHER" id="PTHR30619">
    <property type="entry name" value="DNA INTERNALIZATION/COMPETENCE PROTEIN COMEC/REC2"/>
    <property type="match status" value="1"/>
</dbReference>
<feature type="transmembrane region" description="Helical" evidence="6">
    <location>
        <begin position="192"/>
        <end position="212"/>
    </location>
</feature>
<gene>
    <name evidence="8" type="ORF">ENSA5_06030</name>
</gene>
<evidence type="ECO:0000256" key="6">
    <source>
        <dbReference type="SAM" id="Phobius"/>
    </source>
</evidence>
<keyword evidence="4 6" id="KW-1133">Transmembrane helix</keyword>
<evidence type="ECO:0000313" key="8">
    <source>
        <dbReference type="EMBL" id="PRQ04647.1"/>
    </source>
</evidence>
<organism evidence="8 9">
    <name type="scientific">Enhygromyxa salina</name>
    <dbReference type="NCBI Taxonomy" id="215803"/>
    <lineage>
        <taxon>Bacteria</taxon>
        <taxon>Pseudomonadati</taxon>
        <taxon>Myxococcota</taxon>
        <taxon>Polyangia</taxon>
        <taxon>Nannocystales</taxon>
        <taxon>Nannocystaceae</taxon>
        <taxon>Enhygromyxa</taxon>
    </lineage>
</organism>
<comment type="subcellular location">
    <subcellularLocation>
        <location evidence="1">Cell membrane</location>
        <topology evidence="1">Multi-pass membrane protein</topology>
    </subcellularLocation>
</comment>
<dbReference type="Pfam" id="PF03772">
    <property type="entry name" value="Competence"/>
    <property type="match status" value="1"/>
</dbReference>
<evidence type="ECO:0000256" key="4">
    <source>
        <dbReference type="ARBA" id="ARBA00022989"/>
    </source>
</evidence>
<feature type="transmembrane region" description="Helical" evidence="6">
    <location>
        <begin position="78"/>
        <end position="101"/>
    </location>
</feature>
<protein>
    <submittedName>
        <fullName evidence="8">ComEC family competence protein</fullName>
    </submittedName>
</protein>
<dbReference type="EMBL" id="PVNK01000032">
    <property type="protein sequence ID" value="PRQ04647.1"/>
    <property type="molecule type" value="Genomic_DNA"/>
</dbReference>
<dbReference type="PANTHER" id="PTHR30619:SF1">
    <property type="entry name" value="RECOMBINATION PROTEIN 2"/>
    <property type="match status" value="1"/>
</dbReference>
<sequence length="473" mass="49452">MLDRYWRWVAHQRQRAWASTRGDPAASLVVAAGLGLRSALAPESREELRSAGLGHLIAVSGLHIAVAALWLQVIARRGAALLPIPASYACALAWLPLWGYVGLTGGAASAVRAAAMLTAVDLGTVLGRPSHGPTTLAVVAAAMLLVRPEWLVDPGFALSLSAMAAIVTAPRDLGVLAASWRITWATAPLSVLYFDVAPLHGLVGNAVALPLFGVMMPVALVACVVPGAVGAVAMVVARLFASPILDLAALLARVPAFGPLGLLGAAVLGLVLGAVVGRPRAGDGARRGWLPPKLACVVAIAVSMVVLVEDVRERQRLVGPPSFDWIAVGTLRSRSLLVADPSGPATACLYRPTDSGGTWRRLLELEGVRRISRLDAGLPKVGEGGGWSEPASDPRTRALGRQLERAGFELAEDHSGDGCRPPGAAKLRAALRACRYLQGGRGRALVRSQGGALRCRIEDRWVPTSVARDEPGR</sequence>
<comment type="caution">
    <text evidence="8">The sequence shown here is derived from an EMBL/GenBank/DDBJ whole genome shotgun (WGS) entry which is preliminary data.</text>
</comment>
<feature type="transmembrane region" description="Helical" evidence="6">
    <location>
        <begin position="289"/>
        <end position="308"/>
    </location>
</feature>
<dbReference type="AlphaFoldDB" id="A0A2S9YHQ4"/>